<dbReference type="PANTHER" id="PTHR10948:SF23">
    <property type="entry name" value="TRANSPOSASE INSI FOR INSERTION SEQUENCE ELEMENT IS30A-RELATED"/>
    <property type="match status" value="1"/>
</dbReference>
<evidence type="ECO:0000256" key="6">
    <source>
        <dbReference type="SAM" id="MobiDB-lite"/>
    </source>
</evidence>
<dbReference type="Gene3D" id="3.30.420.10">
    <property type="entry name" value="Ribonuclease H-like superfamily/Ribonuclease H"/>
    <property type="match status" value="1"/>
</dbReference>
<dbReference type="Proteomes" id="UP000532194">
    <property type="component" value="Unassembled WGS sequence"/>
</dbReference>
<accession>A0A7Y0EN45</accession>
<evidence type="ECO:0000256" key="5">
    <source>
        <dbReference type="ARBA" id="ARBA00023172"/>
    </source>
</evidence>
<dbReference type="PROSITE" id="PS01043">
    <property type="entry name" value="TRANSPOSASE_IS30"/>
    <property type="match status" value="1"/>
</dbReference>
<reference evidence="8 9" key="1">
    <citation type="submission" date="2020-02" db="EMBL/GenBank/DDBJ databases">
        <title>Characterization of phylogenetic diversity of novel bifidobacterial species isolated in Czech ZOOs.</title>
        <authorList>
            <person name="Lugli G.A."/>
            <person name="Vera N.B."/>
            <person name="Ventura M."/>
        </authorList>
    </citation>
    <scope>NUCLEOTIDE SEQUENCE [LARGE SCALE GENOMIC DNA]</scope>
    <source>
        <strain evidence="8 9">DSM 109957</strain>
    </source>
</reference>
<dbReference type="RefSeq" id="WP_169171308.1">
    <property type="nucleotide sequence ID" value="NZ_JAAIII010000001.1"/>
</dbReference>
<dbReference type="InterPro" id="IPR025246">
    <property type="entry name" value="IS30-like_HTH"/>
</dbReference>
<evidence type="ECO:0000313" key="9">
    <source>
        <dbReference type="Proteomes" id="UP000532194"/>
    </source>
</evidence>
<evidence type="ECO:0000256" key="4">
    <source>
        <dbReference type="ARBA" id="ARBA00023125"/>
    </source>
</evidence>
<dbReference type="GO" id="GO:0004803">
    <property type="term" value="F:transposase activity"/>
    <property type="evidence" value="ECO:0007669"/>
    <property type="project" value="InterPro"/>
</dbReference>
<comment type="function">
    <text evidence="1">Required for the transposition of the insertion element.</text>
</comment>
<gene>
    <name evidence="8" type="ORF">G1C95_0465</name>
</gene>
<dbReference type="InterPro" id="IPR036397">
    <property type="entry name" value="RNaseH_sf"/>
</dbReference>
<keyword evidence="5" id="KW-0233">DNA recombination</keyword>
<dbReference type="InterPro" id="IPR053392">
    <property type="entry name" value="Transposase_IS30-like"/>
</dbReference>
<feature type="domain" description="Integrase catalytic" evidence="7">
    <location>
        <begin position="170"/>
        <end position="330"/>
    </location>
</feature>
<protein>
    <submittedName>
        <fullName evidence="8">Transposase for insertion sequence elementIS4351</fullName>
    </submittedName>
</protein>
<dbReference type="AlphaFoldDB" id="A0A7Y0EN45"/>
<dbReference type="InterPro" id="IPR012337">
    <property type="entry name" value="RNaseH-like_sf"/>
</dbReference>
<dbReference type="SUPFAM" id="SSF53098">
    <property type="entry name" value="Ribonuclease H-like"/>
    <property type="match status" value="1"/>
</dbReference>
<dbReference type="GO" id="GO:0006313">
    <property type="term" value="P:DNA transposition"/>
    <property type="evidence" value="ECO:0007669"/>
    <property type="project" value="InterPro"/>
</dbReference>
<evidence type="ECO:0000259" key="7">
    <source>
        <dbReference type="PROSITE" id="PS50994"/>
    </source>
</evidence>
<dbReference type="GO" id="GO:0005829">
    <property type="term" value="C:cytosol"/>
    <property type="evidence" value="ECO:0007669"/>
    <property type="project" value="TreeGrafter"/>
</dbReference>
<sequence>MGRYTHLTLAEREEIMLLRHEGRSYGEIALATGRDKSTISREIDRNSFRVGTGRCYRASTAQRRYEDRRLSCARPRRLDDAELAGLVVRLIARERWSPEQIAGRIGLERPDLAVSASTIYRAIDRRELDPPDLARTRRGLKGRLRRKGKRRHRKDGPEERRGKIPDARPISERPAEVEERSRLGDWEGDTVVGKGAGACLVTLVDRRSGLLAGGRAATHTKRDVARVESLTLREHPETRTVTLDRGMEFADFKKVERATGAVCYFALPHHPWQRGSNENTNGLIREYFPKGTDFDTIDDGQVRTVYDAINHRPRKRHGYRTPWEIHHSTTLHLL</sequence>
<dbReference type="PROSITE" id="PS50994">
    <property type="entry name" value="INTEGRASE"/>
    <property type="match status" value="1"/>
</dbReference>
<organism evidence="8 9">
    <name type="scientific">Bifidobacterium oedipodis</name>
    <dbReference type="NCBI Taxonomy" id="2675322"/>
    <lineage>
        <taxon>Bacteria</taxon>
        <taxon>Bacillati</taxon>
        <taxon>Actinomycetota</taxon>
        <taxon>Actinomycetes</taxon>
        <taxon>Bifidobacteriales</taxon>
        <taxon>Bifidobacteriaceae</taxon>
        <taxon>Bifidobacterium</taxon>
    </lineage>
</organism>
<proteinExistence type="inferred from homology"/>
<evidence type="ECO:0000256" key="2">
    <source>
        <dbReference type="ARBA" id="ARBA00006363"/>
    </source>
</evidence>
<dbReference type="InterPro" id="IPR051917">
    <property type="entry name" value="Transposase-Integrase"/>
</dbReference>
<dbReference type="PANTHER" id="PTHR10948">
    <property type="entry name" value="TRANSPOSASE"/>
    <property type="match status" value="1"/>
</dbReference>
<name>A0A7Y0EN45_9BIFI</name>
<keyword evidence="9" id="KW-1185">Reference proteome</keyword>
<dbReference type="InterPro" id="IPR001584">
    <property type="entry name" value="Integrase_cat-core"/>
</dbReference>
<dbReference type="EMBL" id="JAAIII010000001">
    <property type="protein sequence ID" value="NMM93280.1"/>
    <property type="molecule type" value="Genomic_DNA"/>
</dbReference>
<comment type="caution">
    <text evidence="8">The sequence shown here is derived from an EMBL/GenBank/DDBJ whole genome shotgun (WGS) entry which is preliminary data.</text>
</comment>
<dbReference type="GO" id="GO:0003677">
    <property type="term" value="F:DNA binding"/>
    <property type="evidence" value="ECO:0007669"/>
    <property type="project" value="UniProtKB-KW"/>
</dbReference>
<feature type="compositionally biased region" description="Basic and acidic residues" evidence="6">
    <location>
        <begin position="155"/>
        <end position="182"/>
    </location>
</feature>
<keyword evidence="4" id="KW-0238">DNA-binding</keyword>
<evidence type="ECO:0000313" key="8">
    <source>
        <dbReference type="EMBL" id="NMM93280.1"/>
    </source>
</evidence>
<dbReference type="Pfam" id="PF13936">
    <property type="entry name" value="HTH_38"/>
    <property type="match status" value="1"/>
</dbReference>
<feature type="region of interest" description="Disordered" evidence="6">
    <location>
        <begin position="132"/>
        <end position="182"/>
    </location>
</feature>
<evidence type="ECO:0000256" key="3">
    <source>
        <dbReference type="ARBA" id="ARBA00022578"/>
    </source>
</evidence>
<dbReference type="InterPro" id="IPR001598">
    <property type="entry name" value="Transposase_IS30_CS"/>
</dbReference>
<dbReference type="NCBIfam" id="NF033563">
    <property type="entry name" value="transpos_IS30"/>
    <property type="match status" value="1"/>
</dbReference>
<comment type="similarity">
    <text evidence="2">Belongs to the transposase IS30 family.</text>
</comment>
<keyword evidence="3" id="KW-0815">Transposition</keyword>
<dbReference type="GO" id="GO:0015074">
    <property type="term" value="P:DNA integration"/>
    <property type="evidence" value="ECO:0007669"/>
    <property type="project" value="InterPro"/>
</dbReference>
<evidence type="ECO:0000256" key="1">
    <source>
        <dbReference type="ARBA" id="ARBA00002190"/>
    </source>
</evidence>
<feature type="compositionally biased region" description="Basic residues" evidence="6">
    <location>
        <begin position="136"/>
        <end position="154"/>
    </location>
</feature>